<accession>A0A8J3Z2H4</accession>
<gene>
    <name evidence="2" type="ORF">Vau01_016360</name>
</gene>
<sequence length="60" mass="6525">MRVMVVALVAAVAAIVPASAAHAGVMGPHRISNAPANSTFYSYRWTNLRDGYDAHIFFNF</sequence>
<evidence type="ECO:0000256" key="1">
    <source>
        <dbReference type="SAM" id="SignalP"/>
    </source>
</evidence>
<dbReference type="EMBL" id="BOPG01000011">
    <property type="protein sequence ID" value="GIJ54120.1"/>
    <property type="molecule type" value="Genomic_DNA"/>
</dbReference>
<dbReference type="Proteomes" id="UP000612585">
    <property type="component" value="Unassembled WGS sequence"/>
</dbReference>
<name>A0A8J3Z2H4_9ACTN</name>
<proteinExistence type="predicted"/>
<evidence type="ECO:0000313" key="3">
    <source>
        <dbReference type="Proteomes" id="UP000612585"/>
    </source>
</evidence>
<evidence type="ECO:0000313" key="2">
    <source>
        <dbReference type="EMBL" id="GIJ54120.1"/>
    </source>
</evidence>
<feature type="chain" id="PRO_5038992545" evidence="1">
    <location>
        <begin position="24"/>
        <end position="60"/>
    </location>
</feature>
<keyword evidence="3" id="KW-1185">Reference proteome</keyword>
<keyword evidence="1" id="KW-0732">Signal</keyword>
<dbReference type="AlphaFoldDB" id="A0A8J3Z2H4"/>
<protein>
    <submittedName>
        <fullName evidence="2">Uncharacterized protein</fullName>
    </submittedName>
</protein>
<reference evidence="2" key="1">
    <citation type="submission" date="2021-01" db="EMBL/GenBank/DDBJ databases">
        <title>Whole genome shotgun sequence of Virgisporangium aurantiacum NBRC 16421.</title>
        <authorList>
            <person name="Komaki H."/>
            <person name="Tamura T."/>
        </authorList>
    </citation>
    <scope>NUCLEOTIDE SEQUENCE</scope>
    <source>
        <strain evidence="2">NBRC 16421</strain>
    </source>
</reference>
<organism evidence="2 3">
    <name type="scientific">Virgisporangium aurantiacum</name>
    <dbReference type="NCBI Taxonomy" id="175570"/>
    <lineage>
        <taxon>Bacteria</taxon>
        <taxon>Bacillati</taxon>
        <taxon>Actinomycetota</taxon>
        <taxon>Actinomycetes</taxon>
        <taxon>Micromonosporales</taxon>
        <taxon>Micromonosporaceae</taxon>
        <taxon>Virgisporangium</taxon>
    </lineage>
</organism>
<feature type="signal peptide" evidence="1">
    <location>
        <begin position="1"/>
        <end position="23"/>
    </location>
</feature>
<comment type="caution">
    <text evidence="2">The sequence shown here is derived from an EMBL/GenBank/DDBJ whole genome shotgun (WGS) entry which is preliminary data.</text>
</comment>